<dbReference type="Proteomes" id="UP000472727">
    <property type="component" value="Unassembled WGS sequence"/>
</dbReference>
<dbReference type="SUPFAM" id="SSF101908">
    <property type="entry name" value="Putative isomerase YbhE"/>
    <property type="match status" value="1"/>
</dbReference>
<evidence type="ECO:0000313" key="4">
    <source>
        <dbReference type="EMBL" id="KAF3226509.1"/>
    </source>
</evidence>
<dbReference type="Proteomes" id="UP000479691">
    <property type="component" value="Unassembled WGS sequence"/>
</dbReference>
<evidence type="ECO:0000313" key="5">
    <source>
        <dbReference type="Proteomes" id="UP000472727"/>
    </source>
</evidence>
<evidence type="ECO:0000313" key="3">
    <source>
        <dbReference type="EMBL" id="KAF3217722.1"/>
    </source>
</evidence>
<name>A0A6G1M296_ORBOL</name>
<dbReference type="AlphaFoldDB" id="A0A6G1M296"/>
<feature type="signal peptide" evidence="1">
    <location>
        <begin position="1"/>
        <end position="21"/>
    </location>
</feature>
<dbReference type="EMBL" id="WIWT01000013">
    <property type="protein sequence ID" value="KAF3217722.1"/>
    <property type="molecule type" value="Genomic_DNA"/>
</dbReference>
<dbReference type="EMBL" id="WIWS01000010">
    <property type="protein sequence ID" value="KAF3226509.1"/>
    <property type="molecule type" value="Genomic_DNA"/>
</dbReference>
<accession>A0A6G1M296</accession>
<dbReference type="OrthoDB" id="10033702at2759"/>
<proteinExistence type="predicted"/>
<comment type="caution">
    <text evidence="2">The sequence shown here is derived from an EMBL/GenBank/DDBJ whole genome shotgun (WGS) entry which is preliminary data.</text>
</comment>
<reference evidence="5 6" key="1">
    <citation type="submission" date="2019-06" db="EMBL/GenBank/DDBJ databases">
        <authorList>
            <person name="Palmer J.M."/>
        </authorList>
    </citation>
    <scope>NUCLEOTIDE SEQUENCE [LARGE SCALE GENOMIC DNA]</scope>
    <source>
        <strain evidence="4 5">TWF106</strain>
        <strain evidence="3">TWF679</strain>
        <strain evidence="2 6">TWF788</strain>
    </source>
</reference>
<dbReference type="EMBL" id="JAABOE010000085">
    <property type="protein sequence ID" value="KAF3168524.1"/>
    <property type="molecule type" value="Genomic_DNA"/>
</dbReference>
<protein>
    <recommendedName>
        <fullName evidence="7">Methanethiol oxidase</fullName>
    </recommendedName>
</protein>
<evidence type="ECO:0008006" key="7">
    <source>
        <dbReference type="Google" id="ProtNLM"/>
    </source>
</evidence>
<evidence type="ECO:0000313" key="2">
    <source>
        <dbReference type="EMBL" id="KAF3168524.1"/>
    </source>
</evidence>
<gene>
    <name evidence="4" type="ORF">TWF106_000251</name>
    <name evidence="3" type="ORF">TWF679_001923</name>
    <name evidence="2" type="ORF">TWF788_010877</name>
</gene>
<dbReference type="Proteomes" id="UP000614610">
    <property type="component" value="Unassembled WGS sequence"/>
</dbReference>
<feature type="chain" id="PRO_5041171057" description="Methanethiol oxidase" evidence="1">
    <location>
        <begin position="22"/>
        <end position="508"/>
    </location>
</feature>
<evidence type="ECO:0000313" key="6">
    <source>
        <dbReference type="Proteomes" id="UP000479691"/>
    </source>
</evidence>
<evidence type="ECO:0000256" key="1">
    <source>
        <dbReference type="SAM" id="SignalP"/>
    </source>
</evidence>
<keyword evidence="1" id="KW-0732">Signal</keyword>
<sequence>MPLTPLKAAFILALHAASSFASPVPHPKPNPLSIPGSLIPDISRIIQVPGFNQVLNTLAPPIPILRVPTPPIQSPPFTASSLKPKKLGYFWTGPGNIAYADFLAVYSLDDDTFGTFITLVDVPTSGNEPHHLNVAKDGKTLVGTGLLSLLKLQGMTEFKIQFYDCFMTPEFSPLDVEYFFDISNPYRPKFRNSGRAILSSIGDEIVAKPDGGFFITHMGSAGGTNLGRLTEWNAQGNLIGEFPSALDIPGTLNIVKDQFSPHGLSIDFDKNIILTSDFVVPLSTLKPSLGIQKADTLRLWALSSRTIISTITIPGGGGIQDVKFIPGNKDSAAIATAVDLGQVWIIYPFKKNADGTQGVAELLYDLGPRAKGVVAIYSDFSANGRFLYLSLTTANHIAVLDLKDLSNPVRLDNPNEQQPVIGVHSLRVTPDQKNLVALGYFVQQGDIGLINTPADYKVHYVDILPNGALSFNRTIPFQTEFANRGGGRPHFSVIADLTDPKNPKFNSY</sequence>
<organism evidence="2 6">
    <name type="scientific">Orbilia oligospora</name>
    <name type="common">Nematode-trapping fungus</name>
    <name type="synonym">Arthrobotrys oligospora</name>
    <dbReference type="NCBI Taxonomy" id="2813651"/>
    <lineage>
        <taxon>Eukaryota</taxon>
        <taxon>Fungi</taxon>
        <taxon>Dikarya</taxon>
        <taxon>Ascomycota</taxon>
        <taxon>Pezizomycotina</taxon>
        <taxon>Orbiliomycetes</taxon>
        <taxon>Orbiliales</taxon>
        <taxon>Orbiliaceae</taxon>
        <taxon>Orbilia</taxon>
    </lineage>
</organism>